<dbReference type="PROSITE" id="PS00086">
    <property type="entry name" value="CYTOCHROME_P450"/>
    <property type="match status" value="1"/>
</dbReference>
<dbReference type="GO" id="GO:0004497">
    <property type="term" value="F:monooxygenase activity"/>
    <property type="evidence" value="ECO:0007669"/>
    <property type="project" value="UniProtKB-KW"/>
</dbReference>
<evidence type="ECO:0000256" key="13">
    <source>
        <dbReference type="ARBA" id="ARBA00023136"/>
    </source>
</evidence>
<evidence type="ECO:0000256" key="12">
    <source>
        <dbReference type="ARBA" id="ARBA00023033"/>
    </source>
</evidence>
<evidence type="ECO:0000256" key="5">
    <source>
        <dbReference type="ARBA" id="ARBA00010617"/>
    </source>
</evidence>
<dbReference type="PANTHER" id="PTHR24291:SF189">
    <property type="entry name" value="CYTOCHROME P450 4C3-RELATED"/>
    <property type="match status" value="1"/>
</dbReference>
<evidence type="ECO:0008006" key="18">
    <source>
        <dbReference type="Google" id="ProtNLM"/>
    </source>
</evidence>
<dbReference type="InterPro" id="IPR001128">
    <property type="entry name" value="Cyt_P450"/>
</dbReference>
<keyword evidence="7 14" id="KW-0479">Metal-binding</keyword>
<evidence type="ECO:0000256" key="3">
    <source>
        <dbReference type="ARBA" id="ARBA00004174"/>
    </source>
</evidence>
<comment type="subcellular location">
    <subcellularLocation>
        <location evidence="4">Endoplasmic reticulum membrane</location>
        <topology evidence="4">Peripheral membrane protein</topology>
    </subcellularLocation>
    <subcellularLocation>
        <location evidence="3">Microsome membrane</location>
        <topology evidence="3">Peripheral membrane protein</topology>
    </subcellularLocation>
</comment>
<comment type="cofactor">
    <cofactor evidence="1 14">
        <name>heme</name>
        <dbReference type="ChEBI" id="CHEBI:30413"/>
    </cofactor>
</comment>
<evidence type="ECO:0000256" key="4">
    <source>
        <dbReference type="ARBA" id="ARBA00004406"/>
    </source>
</evidence>
<dbReference type="Gene3D" id="1.10.630.10">
    <property type="entry name" value="Cytochrome P450"/>
    <property type="match status" value="1"/>
</dbReference>
<evidence type="ECO:0000256" key="2">
    <source>
        <dbReference type="ARBA" id="ARBA00003690"/>
    </source>
</evidence>
<dbReference type="EMBL" id="JBDJPC010000003">
    <property type="protein sequence ID" value="KAL1508985.1"/>
    <property type="molecule type" value="Genomic_DNA"/>
</dbReference>
<evidence type="ECO:0000256" key="9">
    <source>
        <dbReference type="ARBA" id="ARBA00022848"/>
    </source>
</evidence>
<dbReference type="InterPro" id="IPR036396">
    <property type="entry name" value="Cyt_P450_sf"/>
</dbReference>
<name>A0ABD1F4Y0_HYPHA</name>
<keyword evidence="8" id="KW-0256">Endoplasmic reticulum</keyword>
<dbReference type="SUPFAM" id="SSF48264">
    <property type="entry name" value="Cytochrome P450"/>
    <property type="match status" value="1"/>
</dbReference>
<comment type="caution">
    <text evidence="16">The sequence shown here is derived from an EMBL/GenBank/DDBJ whole genome shotgun (WGS) entry which is preliminary data.</text>
</comment>
<dbReference type="InterPro" id="IPR050196">
    <property type="entry name" value="Cytochrome_P450_Monoox"/>
</dbReference>
<reference evidence="16 17" key="1">
    <citation type="submission" date="2024-05" db="EMBL/GenBank/DDBJ databases">
        <title>Genetic variation in Jamaican populations of the coffee berry borer (Hypothenemus hampei).</title>
        <authorList>
            <person name="Errbii M."/>
            <person name="Myrie A."/>
        </authorList>
    </citation>
    <scope>NUCLEOTIDE SEQUENCE [LARGE SCALE GENOMIC DNA]</scope>
    <source>
        <strain evidence="16">JA-Hopewell-2020-01-JO</strain>
        <tissue evidence="16">Whole body</tissue>
    </source>
</reference>
<evidence type="ECO:0000256" key="7">
    <source>
        <dbReference type="ARBA" id="ARBA00022723"/>
    </source>
</evidence>
<evidence type="ECO:0000256" key="15">
    <source>
        <dbReference type="RuleBase" id="RU000461"/>
    </source>
</evidence>
<gene>
    <name evidence="16" type="ORF">ABEB36_003796</name>
</gene>
<organism evidence="16 17">
    <name type="scientific">Hypothenemus hampei</name>
    <name type="common">Coffee berry borer</name>
    <dbReference type="NCBI Taxonomy" id="57062"/>
    <lineage>
        <taxon>Eukaryota</taxon>
        <taxon>Metazoa</taxon>
        <taxon>Ecdysozoa</taxon>
        <taxon>Arthropoda</taxon>
        <taxon>Hexapoda</taxon>
        <taxon>Insecta</taxon>
        <taxon>Pterygota</taxon>
        <taxon>Neoptera</taxon>
        <taxon>Endopterygota</taxon>
        <taxon>Coleoptera</taxon>
        <taxon>Polyphaga</taxon>
        <taxon>Cucujiformia</taxon>
        <taxon>Curculionidae</taxon>
        <taxon>Scolytinae</taxon>
        <taxon>Hypothenemus</taxon>
    </lineage>
</organism>
<keyword evidence="6 14" id="KW-0349">Heme</keyword>
<accession>A0ABD1F4Y0</accession>
<keyword evidence="10 15" id="KW-0560">Oxidoreductase</keyword>
<dbReference type="Pfam" id="PF00067">
    <property type="entry name" value="p450"/>
    <property type="match status" value="1"/>
</dbReference>
<evidence type="ECO:0000256" key="8">
    <source>
        <dbReference type="ARBA" id="ARBA00022824"/>
    </source>
</evidence>
<keyword evidence="12 15" id="KW-0503">Monooxygenase</keyword>
<dbReference type="AlphaFoldDB" id="A0ABD1F4Y0"/>
<evidence type="ECO:0000313" key="16">
    <source>
        <dbReference type="EMBL" id="KAL1508985.1"/>
    </source>
</evidence>
<evidence type="ECO:0000313" key="17">
    <source>
        <dbReference type="Proteomes" id="UP001566132"/>
    </source>
</evidence>
<dbReference type="PRINTS" id="PR00385">
    <property type="entry name" value="P450"/>
</dbReference>
<evidence type="ECO:0000256" key="14">
    <source>
        <dbReference type="PIRSR" id="PIRSR602401-1"/>
    </source>
</evidence>
<protein>
    <recommendedName>
        <fullName evidence="18">Cytochrome P450</fullName>
    </recommendedName>
</protein>
<keyword evidence="13" id="KW-0472">Membrane</keyword>
<dbReference type="GO" id="GO:0005789">
    <property type="term" value="C:endoplasmic reticulum membrane"/>
    <property type="evidence" value="ECO:0007669"/>
    <property type="project" value="UniProtKB-SubCell"/>
</dbReference>
<dbReference type="InterPro" id="IPR017972">
    <property type="entry name" value="Cyt_P450_CS"/>
</dbReference>
<evidence type="ECO:0000256" key="1">
    <source>
        <dbReference type="ARBA" id="ARBA00001971"/>
    </source>
</evidence>
<keyword evidence="17" id="KW-1185">Reference proteome</keyword>
<proteinExistence type="inferred from homology"/>
<evidence type="ECO:0000256" key="11">
    <source>
        <dbReference type="ARBA" id="ARBA00023004"/>
    </source>
</evidence>
<evidence type="ECO:0000256" key="6">
    <source>
        <dbReference type="ARBA" id="ARBA00022617"/>
    </source>
</evidence>
<keyword evidence="9" id="KW-0492">Microsome</keyword>
<dbReference type="InterPro" id="IPR002401">
    <property type="entry name" value="Cyt_P450_E_grp-I"/>
</dbReference>
<dbReference type="Proteomes" id="UP001566132">
    <property type="component" value="Unassembled WGS sequence"/>
</dbReference>
<comment type="similarity">
    <text evidence="5 15">Belongs to the cytochrome P450 family.</text>
</comment>
<dbReference type="PRINTS" id="PR00463">
    <property type="entry name" value="EP450I"/>
</dbReference>
<evidence type="ECO:0000256" key="10">
    <source>
        <dbReference type="ARBA" id="ARBA00023002"/>
    </source>
</evidence>
<sequence length="418" mass="48492">MPFTVWLGNNLHYISDNAEEARIILNHPKCLDKAKQYDGLKHLFGNSVILLPGEEWKKRRRFLRAAFKSNMLKTFMPIFNEESHILNDKILNLHPSDDLFKFFSVYSFRIFFLTALGRIDGISEDEVEVFGSYVDSYQDEFAKLLLYSAIPISIWMKIPPGKKLRNNLIELDKLMKHMLLKKKQSITTEYKDNTNNTILLDLILDINCDSEDRDKDIFEELSFFAAAAADTTGHTFVFCCILLGMHPDLQNKLYEEVTTVLGDSSEITESQLNQLFYTEAVLKESQRLLPPVPFFGRYITEDIDIGTKVIPKGSNFIVSALHIHRSPEYWKDPLKFDPTRFLPENASKIIPYSFIPFSEGPRNCIGERIAMIQLKITLAHIIRRFRIESKHKSLDEFEFISTVTMKIINNIDCRFIPR</sequence>
<keyword evidence="11 14" id="KW-0408">Iron</keyword>
<comment type="function">
    <text evidence="2">May be involved in the metabolism of insect hormones and in the breakdown of synthetic insecticides.</text>
</comment>
<dbReference type="GO" id="GO:0046872">
    <property type="term" value="F:metal ion binding"/>
    <property type="evidence" value="ECO:0007669"/>
    <property type="project" value="UniProtKB-KW"/>
</dbReference>
<dbReference type="PANTHER" id="PTHR24291">
    <property type="entry name" value="CYTOCHROME P450 FAMILY 4"/>
    <property type="match status" value="1"/>
</dbReference>
<feature type="binding site" description="axial binding residue" evidence="14">
    <location>
        <position position="364"/>
    </location>
    <ligand>
        <name>heme</name>
        <dbReference type="ChEBI" id="CHEBI:30413"/>
    </ligand>
    <ligandPart>
        <name>Fe</name>
        <dbReference type="ChEBI" id="CHEBI:18248"/>
    </ligandPart>
</feature>